<dbReference type="GO" id="GO:0005948">
    <property type="term" value="C:acetolactate synthase complex"/>
    <property type="evidence" value="ECO:0007669"/>
    <property type="project" value="UniProtKB-ARBA"/>
</dbReference>
<evidence type="ECO:0000256" key="3">
    <source>
        <dbReference type="ARBA" id="ARBA00007812"/>
    </source>
</evidence>
<evidence type="ECO:0000256" key="5">
    <source>
        <dbReference type="ARBA" id="ARBA00022605"/>
    </source>
</evidence>
<dbReference type="EC" id="2.2.1.6" evidence="4 14"/>
<dbReference type="GO" id="GO:0000287">
    <property type="term" value="F:magnesium ion binding"/>
    <property type="evidence" value="ECO:0007669"/>
    <property type="project" value="UniProtKB-UniRule"/>
</dbReference>
<feature type="domain" description="Thiamine pyrophosphate enzyme TPP-binding" evidence="16">
    <location>
        <begin position="395"/>
        <end position="541"/>
    </location>
</feature>
<reference evidence="18 19" key="1">
    <citation type="submission" date="2020-08" db="EMBL/GenBank/DDBJ databases">
        <title>Bridging the membrane lipid divide: bacteria of the FCB group superphylum have the potential to synthesize archaeal ether lipids.</title>
        <authorList>
            <person name="Villanueva L."/>
            <person name="Von Meijenfeldt F.A.B."/>
            <person name="Westbye A.B."/>
            <person name="Yadav S."/>
            <person name="Hopmans E.C."/>
            <person name="Dutilh B.E."/>
            <person name="Sinninghe Damste J.S."/>
        </authorList>
    </citation>
    <scope>NUCLEOTIDE SEQUENCE [LARGE SCALE GENOMIC DNA]</scope>
    <source>
        <strain evidence="18">NIOZ-UU47</strain>
    </source>
</reference>
<dbReference type="NCBIfam" id="TIGR00118">
    <property type="entry name" value="acolac_lg"/>
    <property type="match status" value="1"/>
</dbReference>
<dbReference type="InterPro" id="IPR045229">
    <property type="entry name" value="TPP_enz"/>
</dbReference>
<dbReference type="AlphaFoldDB" id="A0A8J6N9P6"/>
<protein>
    <recommendedName>
        <fullName evidence="4 14">Acetolactate synthase</fullName>
        <ecNumber evidence="4 14">2.2.1.6</ecNumber>
    </recommendedName>
</protein>
<evidence type="ECO:0000256" key="14">
    <source>
        <dbReference type="RuleBase" id="RU003591"/>
    </source>
</evidence>
<dbReference type="InterPro" id="IPR039368">
    <property type="entry name" value="AHAS_TPP"/>
</dbReference>
<keyword evidence="9" id="KW-0274">FAD</keyword>
<dbReference type="GO" id="GO:0009099">
    <property type="term" value="P:L-valine biosynthetic process"/>
    <property type="evidence" value="ECO:0007669"/>
    <property type="project" value="UniProtKB-UniPathway"/>
</dbReference>
<dbReference type="CDD" id="cd07035">
    <property type="entry name" value="TPP_PYR_POX_like"/>
    <property type="match status" value="1"/>
</dbReference>
<dbReference type="InterPro" id="IPR012001">
    <property type="entry name" value="Thiamin_PyroP_enz_TPP-bd_dom"/>
</dbReference>
<evidence type="ECO:0000259" key="17">
    <source>
        <dbReference type="Pfam" id="PF02776"/>
    </source>
</evidence>
<dbReference type="PANTHER" id="PTHR18968:SF13">
    <property type="entry name" value="ACETOLACTATE SYNTHASE CATALYTIC SUBUNIT, MITOCHONDRIAL"/>
    <property type="match status" value="1"/>
</dbReference>
<dbReference type="SUPFAM" id="SSF52467">
    <property type="entry name" value="DHS-like NAD/FAD-binding domain"/>
    <property type="match status" value="1"/>
</dbReference>
<comment type="caution">
    <text evidence="18">The sequence shown here is derived from an EMBL/GenBank/DDBJ whole genome shotgun (WGS) entry which is preliminary data.</text>
</comment>
<evidence type="ECO:0000256" key="6">
    <source>
        <dbReference type="ARBA" id="ARBA00022630"/>
    </source>
</evidence>
<evidence type="ECO:0000256" key="11">
    <source>
        <dbReference type="ARBA" id="ARBA00023052"/>
    </source>
</evidence>
<evidence type="ECO:0000256" key="4">
    <source>
        <dbReference type="ARBA" id="ARBA00013145"/>
    </source>
</evidence>
<evidence type="ECO:0000256" key="10">
    <source>
        <dbReference type="ARBA" id="ARBA00022842"/>
    </source>
</evidence>
<sequence>MKIRATEAFIKCLEEQNVDTIFGYPGGAIIDLYDDLYDCQTIKHILVRHEQAAVHAADAFARVRGEVGVALVTSGPGATNTVTGIASAYCDSIPIVVFTGQVPTGLIGNDAFQEVDIVGITRPCTKHNYLVKDPKDLVATIREAFHIARTGRPGPVLVDLPKDVMAAKVDFNEPKPVDMRTYKPTYEPHLGQIQKACKAILKAKKPVLYVGGGVIASNASDDLTELAKSLGIPVTMTLMGLGGFPGTDALSMGMLGMHGTYYSNMAVANCDVLIAVGARFDDRVTGKISAFAPRAEIIHIDIDPTSISKNVKVGIPIVADCKHALASMNNWFKREESCNAAAEREKHAPWLEQIKAWKSEHPLGYVEETDVIKPQFVVQKLHELTGGDAIITTEVGQNQMWAAQFYHFNHPRHFMTSGGLGVMGYGFPAAIGAQMAAPDKVVIDIAGDGSIQMNIQELATARHNKLPVKIAILNNSFLGMVRQWQELFYDKKYSSTPLETAPDFVKLAEAYGAVGLRATKPSEVEAVIKEALATDNTVIMDFVISREEGVYPMVPAGKATTEMLLV</sequence>
<dbReference type="InterPro" id="IPR029035">
    <property type="entry name" value="DHS-like_NAD/FAD-binding_dom"/>
</dbReference>
<dbReference type="PANTHER" id="PTHR18968">
    <property type="entry name" value="THIAMINE PYROPHOSPHATE ENZYMES"/>
    <property type="match status" value="1"/>
</dbReference>
<dbReference type="UniPathway" id="UPA00049">
    <property type="reaction ID" value="UER00059"/>
</dbReference>
<dbReference type="CDD" id="cd02015">
    <property type="entry name" value="TPP_AHAS"/>
    <property type="match status" value="1"/>
</dbReference>
<evidence type="ECO:0000313" key="19">
    <source>
        <dbReference type="Proteomes" id="UP000614424"/>
    </source>
</evidence>
<dbReference type="InterPro" id="IPR011766">
    <property type="entry name" value="TPP_enzyme_TPP-bd"/>
</dbReference>
<keyword evidence="12 14" id="KW-0100">Branched-chain amino acid biosynthesis</keyword>
<dbReference type="Pfam" id="PF00205">
    <property type="entry name" value="TPP_enzyme_M"/>
    <property type="match status" value="1"/>
</dbReference>
<evidence type="ECO:0000256" key="13">
    <source>
        <dbReference type="ARBA" id="ARBA00048670"/>
    </source>
</evidence>
<keyword evidence="11 14" id="KW-0786">Thiamine pyrophosphate</keyword>
<name>A0A8J6N9P6_9BACT</name>
<dbReference type="FunFam" id="3.40.50.970:FF:000007">
    <property type="entry name" value="Acetolactate synthase"/>
    <property type="match status" value="1"/>
</dbReference>
<dbReference type="InterPro" id="IPR029061">
    <property type="entry name" value="THDP-binding"/>
</dbReference>
<dbReference type="InterPro" id="IPR012000">
    <property type="entry name" value="Thiamin_PyroP_enz_cen_dom"/>
</dbReference>
<evidence type="ECO:0000256" key="7">
    <source>
        <dbReference type="ARBA" id="ARBA00022679"/>
    </source>
</evidence>
<dbReference type="Pfam" id="PF02775">
    <property type="entry name" value="TPP_enzyme_C"/>
    <property type="match status" value="1"/>
</dbReference>
<dbReference type="UniPathway" id="UPA00047">
    <property type="reaction ID" value="UER00055"/>
</dbReference>
<evidence type="ECO:0000256" key="12">
    <source>
        <dbReference type="ARBA" id="ARBA00023304"/>
    </source>
</evidence>
<dbReference type="FunFam" id="3.40.50.1220:FF:000008">
    <property type="entry name" value="Acetolactate synthase"/>
    <property type="match status" value="1"/>
</dbReference>
<evidence type="ECO:0000259" key="15">
    <source>
        <dbReference type="Pfam" id="PF00205"/>
    </source>
</evidence>
<accession>A0A8J6N9P6</accession>
<dbReference type="Gene3D" id="3.40.50.1220">
    <property type="entry name" value="TPP-binding domain"/>
    <property type="match status" value="1"/>
</dbReference>
<evidence type="ECO:0000313" key="18">
    <source>
        <dbReference type="EMBL" id="MBC8317041.1"/>
    </source>
</evidence>
<feature type="domain" description="Thiamine pyrophosphate enzyme N-terminal TPP-binding" evidence="17">
    <location>
        <begin position="4"/>
        <end position="119"/>
    </location>
</feature>
<evidence type="ECO:0000256" key="2">
    <source>
        <dbReference type="ARBA" id="ARBA00005025"/>
    </source>
</evidence>
<dbReference type="Proteomes" id="UP000614424">
    <property type="component" value="Unassembled WGS sequence"/>
</dbReference>
<dbReference type="Gene3D" id="3.40.50.970">
    <property type="match status" value="2"/>
</dbReference>
<feature type="domain" description="Thiamine pyrophosphate enzyme central" evidence="15">
    <location>
        <begin position="193"/>
        <end position="326"/>
    </location>
</feature>
<evidence type="ECO:0000256" key="1">
    <source>
        <dbReference type="ARBA" id="ARBA00004974"/>
    </source>
</evidence>
<keyword evidence="5 14" id="KW-0028">Amino-acid biosynthesis</keyword>
<dbReference type="Pfam" id="PF02776">
    <property type="entry name" value="TPP_enzyme_N"/>
    <property type="match status" value="1"/>
</dbReference>
<evidence type="ECO:0000256" key="8">
    <source>
        <dbReference type="ARBA" id="ARBA00022723"/>
    </source>
</evidence>
<keyword evidence="8 14" id="KW-0479">Metal-binding</keyword>
<comment type="pathway">
    <text evidence="2 14">Amino-acid biosynthesis; L-valine biosynthesis; L-valine from pyruvate: step 1/4.</text>
</comment>
<evidence type="ECO:0000256" key="9">
    <source>
        <dbReference type="ARBA" id="ARBA00022827"/>
    </source>
</evidence>
<dbReference type="InterPro" id="IPR012846">
    <property type="entry name" value="Acetolactate_synth_lsu"/>
</dbReference>
<dbReference type="GO" id="GO:0003984">
    <property type="term" value="F:acetolactate synthase activity"/>
    <property type="evidence" value="ECO:0007669"/>
    <property type="project" value="UniProtKB-EC"/>
</dbReference>
<evidence type="ECO:0000259" key="16">
    <source>
        <dbReference type="Pfam" id="PF02775"/>
    </source>
</evidence>
<keyword evidence="6" id="KW-0285">Flavoprotein</keyword>
<dbReference type="SUPFAM" id="SSF52518">
    <property type="entry name" value="Thiamin diphosphate-binding fold (THDP-binding)"/>
    <property type="match status" value="2"/>
</dbReference>
<dbReference type="GO" id="GO:0030976">
    <property type="term" value="F:thiamine pyrophosphate binding"/>
    <property type="evidence" value="ECO:0007669"/>
    <property type="project" value="UniProtKB-UniRule"/>
</dbReference>
<comment type="cofactor">
    <cofactor evidence="14">
        <name>thiamine diphosphate</name>
        <dbReference type="ChEBI" id="CHEBI:58937"/>
    </cofactor>
    <text evidence="14">Binds 1 thiamine pyrophosphate per subunit.</text>
</comment>
<gene>
    <name evidence="18" type="primary">ilvB</name>
    <name evidence="18" type="ORF">H8E41_03985</name>
</gene>
<dbReference type="InterPro" id="IPR000399">
    <property type="entry name" value="TPP-bd_CS"/>
</dbReference>
<dbReference type="PROSITE" id="PS00187">
    <property type="entry name" value="TPP_ENZYMES"/>
    <property type="match status" value="1"/>
</dbReference>
<dbReference type="GO" id="GO:0050660">
    <property type="term" value="F:flavin adenine dinucleotide binding"/>
    <property type="evidence" value="ECO:0007669"/>
    <property type="project" value="InterPro"/>
</dbReference>
<organism evidence="18 19">
    <name type="scientific">Candidatus Desulfobia pelagia</name>
    <dbReference type="NCBI Taxonomy" id="2841692"/>
    <lineage>
        <taxon>Bacteria</taxon>
        <taxon>Pseudomonadati</taxon>
        <taxon>Thermodesulfobacteriota</taxon>
        <taxon>Desulfobulbia</taxon>
        <taxon>Desulfobulbales</taxon>
        <taxon>Desulfobulbaceae</taxon>
        <taxon>Candidatus Desulfobia</taxon>
    </lineage>
</organism>
<dbReference type="GO" id="GO:0009097">
    <property type="term" value="P:isoleucine biosynthetic process"/>
    <property type="evidence" value="ECO:0007669"/>
    <property type="project" value="UniProtKB-UniPathway"/>
</dbReference>
<comment type="cofactor">
    <cofactor evidence="14">
        <name>Mg(2+)</name>
        <dbReference type="ChEBI" id="CHEBI:18420"/>
    </cofactor>
    <text evidence="14">Binds 1 Mg(2+) ion per subunit.</text>
</comment>
<comment type="similarity">
    <text evidence="3 14">Belongs to the TPP enzyme family.</text>
</comment>
<keyword evidence="10 14" id="KW-0460">Magnesium</keyword>
<comment type="pathway">
    <text evidence="1 14">Amino-acid biosynthesis; L-isoleucine biosynthesis; L-isoleucine from 2-oxobutanoate: step 1/4.</text>
</comment>
<dbReference type="EMBL" id="JACNJZ010000065">
    <property type="protein sequence ID" value="MBC8317041.1"/>
    <property type="molecule type" value="Genomic_DNA"/>
</dbReference>
<dbReference type="FunFam" id="3.40.50.970:FF:000016">
    <property type="entry name" value="Acetolactate synthase"/>
    <property type="match status" value="1"/>
</dbReference>
<keyword evidence="7 14" id="KW-0808">Transferase</keyword>
<comment type="catalytic activity">
    <reaction evidence="13 14">
        <text>2 pyruvate + H(+) = (2S)-2-acetolactate + CO2</text>
        <dbReference type="Rhea" id="RHEA:25249"/>
        <dbReference type="ChEBI" id="CHEBI:15361"/>
        <dbReference type="ChEBI" id="CHEBI:15378"/>
        <dbReference type="ChEBI" id="CHEBI:16526"/>
        <dbReference type="ChEBI" id="CHEBI:58476"/>
        <dbReference type="EC" id="2.2.1.6"/>
    </reaction>
</comment>
<proteinExistence type="inferred from homology"/>